<keyword evidence="3" id="KW-1185">Reference proteome</keyword>
<keyword evidence="1" id="KW-0175">Coiled coil</keyword>
<feature type="coiled-coil region" evidence="1">
    <location>
        <begin position="29"/>
        <end position="56"/>
    </location>
</feature>
<name>A0A067KLF6_JATCU</name>
<dbReference type="Proteomes" id="UP000027138">
    <property type="component" value="Unassembled WGS sequence"/>
</dbReference>
<protein>
    <submittedName>
        <fullName evidence="2">Uncharacterized protein</fullName>
    </submittedName>
</protein>
<evidence type="ECO:0000313" key="2">
    <source>
        <dbReference type="EMBL" id="KDP35818.1"/>
    </source>
</evidence>
<organism evidence="2 3">
    <name type="scientific">Jatropha curcas</name>
    <name type="common">Barbados nut</name>
    <dbReference type="NCBI Taxonomy" id="180498"/>
    <lineage>
        <taxon>Eukaryota</taxon>
        <taxon>Viridiplantae</taxon>
        <taxon>Streptophyta</taxon>
        <taxon>Embryophyta</taxon>
        <taxon>Tracheophyta</taxon>
        <taxon>Spermatophyta</taxon>
        <taxon>Magnoliopsida</taxon>
        <taxon>eudicotyledons</taxon>
        <taxon>Gunneridae</taxon>
        <taxon>Pentapetalae</taxon>
        <taxon>rosids</taxon>
        <taxon>fabids</taxon>
        <taxon>Malpighiales</taxon>
        <taxon>Euphorbiaceae</taxon>
        <taxon>Crotonoideae</taxon>
        <taxon>Jatropheae</taxon>
        <taxon>Jatropha</taxon>
    </lineage>
</organism>
<accession>A0A067KLF6</accession>
<evidence type="ECO:0000256" key="1">
    <source>
        <dbReference type="SAM" id="Coils"/>
    </source>
</evidence>
<proteinExistence type="predicted"/>
<reference evidence="2 3" key="1">
    <citation type="journal article" date="2014" name="PLoS ONE">
        <title>Global Analysis of Gene Expression Profiles in Physic Nut (Jatropha curcas L.) Seedlings Exposed to Salt Stress.</title>
        <authorList>
            <person name="Zhang L."/>
            <person name="Zhang C."/>
            <person name="Wu P."/>
            <person name="Chen Y."/>
            <person name="Li M."/>
            <person name="Jiang H."/>
            <person name="Wu G."/>
        </authorList>
    </citation>
    <scope>NUCLEOTIDE SEQUENCE [LARGE SCALE GENOMIC DNA]</scope>
    <source>
        <strain evidence="3">cv. GZQX0401</strain>
        <tissue evidence="2">Young leaves</tissue>
    </source>
</reference>
<gene>
    <name evidence="2" type="ORF">JCGZ_10627</name>
</gene>
<dbReference type="AlphaFoldDB" id="A0A067KLF6"/>
<evidence type="ECO:0000313" key="3">
    <source>
        <dbReference type="Proteomes" id="UP000027138"/>
    </source>
</evidence>
<dbReference type="EMBL" id="KK914475">
    <property type="protein sequence ID" value="KDP35818.1"/>
    <property type="molecule type" value="Genomic_DNA"/>
</dbReference>
<sequence>MCALKEQLNLLNDEYKKVIDKALITSSKNIQLEKEKVKLEQAKLSTEQERDELKGLRDPLRNDLALAQKEANEAMNYLVDNRDGFQDRVIFALQARYPNDDYEFISNIPVIAPPEDLQSLPFEQIQEQVNLDQVNEL</sequence>